<dbReference type="InterPro" id="IPR004175">
    <property type="entry name" value="RNA_CPDase"/>
</dbReference>
<dbReference type="Proteomes" id="UP000294292">
    <property type="component" value="Chromosome"/>
</dbReference>
<evidence type="ECO:0000313" key="4">
    <source>
        <dbReference type="Proteomes" id="UP000294292"/>
    </source>
</evidence>
<proteinExistence type="inferred from homology"/>
<dbReference type="EC" id="3.1.4.58" evidence="2"/>
<sequence length="182" mass="20707">MQHYFIGIKLPKDLAQQLVDLRKGWHLERSHKRLPVAEDLHITLLYLGAVESDLLKQLLSQLDSLSQKFSPIDITLNGVSIFGNPLTPRVVYTAIEEQLSLQLLQKAVLEKCLALFLQVDKKPFVPHITLAKKWSGQHEMFLKVMDIEKQSFSITDFSVYAINPRETPSYQAIHTIILSGST</sequence>
<dbReference type="PANTHER" id="PTHR35561:SF1">
    <property type="entry name" value="RNA 2',3'-CYCLIC PHOSPHODIESTERASE"/>
    <property type="match status" value="1"/>
</dbReference>
<comment type="catalytic activity">
    <reaction evidence="2">
        <text>a 3'-end 2',3'-cyclophospho-ribonucleotide-RNA + H2O = a 3'-end 2'-phospho-ribonucleotide-RNA + H(+)</text>
        <dbReference type="Rhea" id="RHEA:11828"/>
        <dbReference type="Rhea" id="RHEA-COMP:10464"/>
        <dbReference type="Rhea" id="RHEA-COMP:17353"/>
        <dbReference type="ChEBI" id="CHEBI:15377"/>
        <dbReference type="ChEBI" id="CHEBI:15378"/>
        <dbReference type="ChEBI" id="CHEBI:83064"/>
        <dbReference type="ChEBI" id="CHEBI:173113"/>
        <dbReference type="EC" id="3.1.4.58"/>
    </reaction>
</comment>
<feature type="active site" description="Proton donor" evidence="2">
    <location>
        <position position="41"/>
    </location>
</feature>
<gene>
    <name evidence="3" type="primary">thpR</name>
    <name evidence="3" type="ORF">E2636_05600</name>
</gene>
<organism evidence="3 4">
    <name type="scientific">Paenisporosarcina antarctica</name>
    <dbReference type="NCBI Taxonomy" id="417367"/>
    <lineage>
        <taxon>Bacteria</taxon>
        <taxon>Bacillati</taxon>
        <taxon>Bacillota</taxon>
        <taxon>Bacilli</taxon>
        <taxon>Bacillales</taxon>
        <taxon>Caryophanaceae</taxon>
        <taxon>Paenisporosarcina</taxon>
    </lineage>
</organism>
<dbReference type="Gene3D" id="3.90.1140.10">
    <property type="entry name" value="Cyclic phosphodiesterase"/>
    <property type="match status" value="1"/>
</dbReference>
<dbReference type="EMBL" id="CP038015">
    <property type="protein sequence ID" value="QBP40617.1"/>
    <property type="molecule type" value="Genomic_DNA"/>
</dbReference>
<dbReference type="HAMAP" id="MF_01940">
    <property type="entry name" value="RNA_CPDase"/>
    <property type="match status" value="1"/>
</dbReference>
<feature type="short sequence motif" description="HXTX 1" evidence="2">
    <location>
        <begin position="41"/>
        <end position="44"/>
    </location>
</feature>
<comment type="similarity">
    <text evidence="2">Belongs to the 2H phosphoesterase superfamily. ThpR family.</text>
</comment>
<evidence type="ECO:0000256" key="1">
    <source>
        <dbReference type="ARBA" id="ARBA00022801"/>
    </source>
</evidence>
<dbReference type="NCBIfam" id="TIGR02258">
    <property type="entry name" value="2_5_ligase"/>
    <property type="match status" value="1"/>
</dbReference>
<evidence type="ECO:0000313" key="3">
    <source>
        <dbReference type="EMBL" id="QBP40617.1"/>
    </source>
</evidence>
<dbReference type="KEGG" id="panc:E2636_05600"/>
<feature type="short sequence motif" description="HXTX 2" evidence="2">
    <location>
        <begin position="127"/>
        <end position="130"/>
    </location>
</feature>
<accession>A0A4P6ZWA2</accession>
<dbReference type="InterPro" id="IPR009097">
    <property type="entry name" value="Cyclic_Pdiesterase"/>
</dbReference>
<dbReference type="GO" id="GO:0004113">
    <property type="term" value="F:2',3'-cyclic-nucleotide 3'-phosphodiesterase activity"/>
    <property type="evidence" value="ECO:0007669"/>
    <property type="project" value="InterPro"/>
</dbReference>
<keyword evidence="1 2" id="KW-0378">Hydrolase</keyword>
<protein>
    <recommendedName>
        <fullName evidence="2">RNA 2',3'-cyclic phosphodiesterase</fullName>
        <shortName evidence="2">RNA 2',3'-CPDase</shortName>
        <ecNumber evidence="2">3.1.4.58</ecNumber>
    </recommendedName>
</protein>
<dbReference type="OrthoDB" id="9789350at2"/>
<dbReference type="RefSeq" id="WP_134209320.1">
    <property type="nucleotide sequence ID" value="NZ_CP038015.1"/>
</dbReference>
<dbReference type="GO" id="GO:0008664">
    <property type="term" value="F:RNA 2',3'-cyclic 3'-phosphodiesterase activity"/>
    <property type="evidence" value="ECO:0007669"/>
    <property type="project" value="UniProtKB-EC"/>
</dbReference>
<reference evidence="3 4" key="1">
    <citation type="submission" date="2019-03" db="EMBL/GenBank/DDBJ databases">
        <title>Complete genome sequence of Paenisporosarcina antarctica CGMCC 1.6503T.</title>
        <authorList>
            <person name="Rong J.-C."/>
            <person name="Chi N.-Y."/>
            <person name="Zhang Q.-F."/>
        </authorList>
    </citation>
    <scope>NUCLEOTIDE SEQUENCE [LARGE SCALE GENOMIC DNA]</scope>
    <source>
        <strain evidence="3 4">CGMCC 1.6503</strain>
    </source>
</reference>
<dbReference type="AlphaFoldDB" id="A0A4P6ZWA2"/>
<dbReference type="PANTHER" id="PTHR35561">
    <property type="entry name" value="RNA 2',3'-CYCLIC PHOSPHODIESTERASE"/>
    <property type="match status" value="1"/>
</dbReference>
<dbReference type="SUPFAM" id="SSF55144">
    <property type="entry name" value="LigT-like"/>
    <property type="match status" value="1"/>
</dbReference>
<comment type="function">
    <text evidence="2">Hydrolyzes RNA 2',3'-cyclic phosphodiester to an RNA 2'-phosphomonoester.</text>
</comment>
<dbReference type="Pfam" id="PF13563">
    <property type="entry name" value="2_5_RNA_ligase2"/>
    <property type="match status" value="1"/>
</dbReference>
<name>A0A4P6ZWA2_9BACL</name>
<evidence type="ECO:0000256" key="2">
    <source>
        <dbReference type="HAMAP-Rule" id="MF_01940"/>
    </source>
</evidence>
<feature type="active site" description="Proton acceptor" evidence="2">
    <location>
        <position position="127"/>
    </location>
</feature>
<keyword evidence="4" id="KW-1185">Reference proteome</keyword>